<proteinExistence type="predicted"/>
<reference evidence="2" key="1">
    <citation type="journal article" date="2023" name="IMA Fungus">
        <title>Comparative genomic study of the Penicillium genus elucidates a diverse pangenome and 15 lateral gene transfer events.</title>
        <authorList>
            <person name="Petersen C."/>
            <person name="Sorensen T."/>
            <person name="Nielsen M.R."/>
            <person name="Sondergaard T.E."/>
            <person name="Sorensen J.L."/>
            <person name="Fitzpatrick D.A."/>
            <person name="Frisvad J.C."/>
            <person name="Nielsen K.L."/>
        </authorList>
    </citation>
    <scope>NUCLEOTIDE SEQUENCE</scope>
    <source>
        <strain evidence="2">IBT 12815</strain>
    </source>
</reference>
<organism evidence="2 3">
    <name type="scientific">Penicillium hordei</name>
    <dbReference type="NCBI Taxonomy" id="40994"/>
    <lineage>
        <taxon>Eukaryota</taxon>
        <taxon>Fungi</taxon>
        <taxon>Dikarya</taxon>
        <taxon>Ascomycota</taxon>
        <taxon>Pezizomycotina</taxon>
        <taxon>Eurotiomycetes</taxon>
        <taxon>Eurotiomycetidae</taxon>
        <taxon>Eurotiales</taxon>
        <taxon>Aspergillaceae</taxon>
        <taxon>Penicillium</taxon>
    </lineage>
</organism>
<evidence type="ECO:0000313" key="2">
    <source>
        <dbReference type="EMBL" id="KAJ5607182.1"/>
    </source>
</evidence>
<evidence type="ECO:0000256" key="1">
    <source>
        <dbReference type="SAM" id="MobiDB-lite"/>
    </source>
</evidence>
<feature type="compositionally biased region" description="Polar residues" evidence="1">
    <location>
        <begin position="1"/>
        <end position="12"/>
    </location>
</feature>
<accession>A0AAD6H6J9</accession>
<protein>
    <submittedName>
        <fullName evidence="2">Uncharacterized protein</fullName>
    </submittedName>
</protein>
<dbReference type="GeneID" id="81585101"/>
<dbReference type="AlphaFoldDB" id="A0AAD6H6J9"/>
<name>A0AAD6H6J9_9EURO</name>
<feature type="region of interest" description="Disordered" evidence="1">
    <location>
        <begin position="1"/>
        <end position="26"/>
    </location>
</feature>
<dbReference type="EMBL" id="JAQJAE010000002">
    <property type="protein sequence ID" value="KAJ5607182.1"/>
    <property type="molecule type" value="Genomic_DNA"/>
</dbReference>
<dbReference type="Proteomes" id="UP001213799">
    <property type="component" value="Unassembled WGS sequence"/>
</dbReference>
<sequence length="276" mass="31382">MRLNVSDVNFTGSIPPGPRKKRAAGAKGKTSFFQEHIALKGLTSVEATIHVFKWMRHDWDMGTMFAWPNVRTCIKEPYRFTARLARKDRLDSNDYQVPLFRDVDFKMNDSAEARQRVLQLMSNTAQFHKGSPVGDLGQAMKKIPSAHQLQFLMWTFMQQMDIMSEIRDQILAEHSWTLVSTLRCRELYQSHSDKSIPMSHNEKNAMRRMISHTLLFSKGDPPKMALAGGPSLYARFSREGYSDPVQIMSSSAGIPQRMGPHPPLSKSEQAIIKVLG</sequence>
<gene>
    <name evidence="2" type="ORF">N7537_003801</name>
</gene>
<comment type="caution">
    <text evidence="2">The sequence shown here is derived from an EMBL/GenBank/DDBJ whole genome shotgun (WGS) entry which is preliminary data.</text>
</comment>
<dbReference type="RefSeq" id="XP_056754607.1">
    <property type="nucleotide sequence ID" value="XM_056894859.1"/>
</dbReference>
<evidence type="ECO:0000313" key="3">
    <source>
        <dbReference type="Proteomes" id="UP001213799"/>
    </source>
</evidence>
<reference evidence="2" key="2">
    <citation type="submission" date="2023-01" db="EMBL/GenBank/DDBJ databases">
        <authorList>
            <person name="Petersen C."/>
        </authorList>
    </citation>
    <scope>NUCLEOTIDE SEQUENCE</scope>
    <source>
        <strain evidence="2">IBT 12815</strain>
    </source>
</reference>
<keyword evidence="3" id="KW-1185">Reference proteome</keyword>